<dbReference type="Proteomes" id="UP001501727">
    <property type="component" value="Unassembled WGS sequence"/>
</dbReference>
<dbReference type="InterPro" id="IPR029787">
    <property type="entry name" value="Nucleotide_cyclase"/>
</dbReference>
<dbReference type="SMART" id="SM00052">
    <property type="entry name" value="EAL"/>
    <property type="match status" value="1"/>
</dbReference>
<dbReference type="Gene3D" id="3.20.20.450">
    <property type="entry name" value="EAL domain"/>
    <property type="match status" value="1"/>
</dbReference>
<dbReference type="InterPro" id="IPR011006">
    <property type="entry name" value="CheY-like_superfamily"/>
</dbReference>
<evidence type="ECO:0000313" key="5">
    <source>
        <dbReference type="Proteomes" id="UP001501727"/>
    </source>
</evidence>
<dbReference type="SUPFAM" id="SSF55785">
    <property type="entry name" value="PYP-like sensor domain (PAS domain)"/>
    <property type="match status" value="1"/>
</dbReference>
<feature type="domain" description="GGDEF" evidence="3">
    <location>
        <begin position="302"/>
        <end position="435"/>
    </location>
</feature>
<dbReference type="NCBIfam" id="TIGR00254">
    <property type="entry name" value="GGDEF"/>
    <property type="match status" value="1"/>
</dbReference>
<dbReference type="PANTHER" id="PTHR33121">
    <property type="entry name" value="CYCLIC DI-GMP PHOSPHODIESTERASE PDEF"/>
    <property type="match status" value="1"/>
</dbReference>
<evidence type="ECO:0000259" key="1">
    <source>
        <dbReference type="PROSITE" id="PS50112"/>
    </source>
</evidence>
<dbReference type="SUPFAM" id="SSF52172">
    <property type="entry name" value="CheY-like"/>
    <property type="match status" value="1"/>
</dbReference>
<gene>
    <name evidence="4" type="ORF">GCM10022229_25440</name>
</gene>
<dbReference type="InterPro" id="IPR035919">
    <property type="entry name" value="EAL_sf"/>
</dbReference>
<dbReference type="Gene3D" id="3.30.70.270">
    <property type="match status" value="1"/>
</dbReference>
<accession>A0ABP7MV02</accession>
<dbReference type="InterPro" id="IPR000160">
    <property type="entry name" value="GGDEF_dom"/>
</dbReference>
<dbReference type="RefSeq" id="WP_344760382.1">
    <property type="nucleotide sequence ID" value="NZ_BAAAZU010000029.1"/>
</dbReference>
<evidence type="ECO:0000259" key="2">
    <source>
        <dbReference type="PROSITE" id="PS50883"/>
    </source>
</evidence>
<dbReference type="Pfam" id="PF00990">
    <property type="entry name" value="GGDEF"/>
    <property type="match status" value="1"/>
</dbReference>
<feature type="domain" description="PAS" evidence="1">
    <location>
        <begin position="164"/>
        <end position="214"/>
    </location>
</feature>
<dbReference type="PANTHER" id="PTHR33121:SF79">
    <property type="entry name" value="CYCLIC DI-GMP PHOSPHODIESTERASE PDED-RELATED"/>
    <property type="match status" value="1"/>
</dbReference>
<dbReference type="CDD" id="cd00130">
    <property type="entry name" value="PAS"/>
    <property type="match status" value="1"/>
</dbReference>
<organism evidence="4 5">
    <name type="scientific">Luteimonas lutimaris</name>
    <dbReference type="NCBI Taxonomy" id="698645"/>
    <lineage>
        <taxon>Bacteria</taxon>
        <taxon>Pseudomonadati</taxon>
        <taxon>Pseudomonadota</taxon>
        <taxon>Gammaproteobacteria</taxon>
        <taxon>Lysobacterales</taxon>
        <taxon>Lysobacteraceae</taxon>
        <taxon>Luteimonas</taxon>
    </lineage>
</organism>
<evidence type="ECO:0000259" key="3">
    <source>
        <dbReference type="PROSITE" id="PS50887"/>
    </source>
</evidence>
<dbReference type="SUPFAM" id="SSF141868">
    <property type="entry name" value="EAL domain-like"/>
    <property type="match status" value="1"/>
</dbReference>
<dbReference type="Pfam" id="PF00563">
    <property type="entry name" value="EAL"/>
    <property type="match status" value="1"/>
</dbReference>
<dbReference type="CDD" id="cd01948">
    <property type="entry name" value="EAL"/>
    <property type="match status" value="1"/>
</dbReference>
<dbReference type="SMART" id="SM00267">
    <property type="entry name" value="GGDEF"/>
    <property type="match status" value="1"/>
</dbReference>
<dbReference type="InterPro" id="IPR035965">
    <property type="entry name" value="PAS-like_dom_sf"/>
</dbReference>
<dbReference type="Gene3D" id="3.30.450.20">
    <property type="entry name" value="PAS domain"/>
    <property type="match status" value="1"/>
</dbReference>
<dbReference type="PROSITE" id="PS50887">
    <property type="entry name" value="GGDEF"/>
    <property type="match status" value="1"/>
</dbReference>
<name>A0ABP7MV02_9GAMM</name>
<protein>
    <submittedName>
        <fullName evidence="4">EAL domain-containing protein</fullName>
    </submittedName>
</protein>
<feature type="domain" description="EAL" evidence="2">
    <location>
        <begin position="446"/>
        <end position="694"/>
    </location>
</feature>
<comment type="caution">
    <text evidence="4">The sequence shown here is derived from an EMBL/GenBank/DDBJ whole genome shotgun (WGS) entry which is preliminary data.</text>
</comment>
<proteinExistence type="predicted"/>
<dbReference type="Pfam" id="PF13426">
    <property type="entry name" value="PAS_9"/>
    <property type="match status" value="1"/>
</dbReference>
<evidence type="ECO:0000313" key="4">
    <source>
        <dbReference type="EMBL" id="GAA3930789.1"/>
    </source>
</evidence>
<dbReference type="InterPro" id="IPR050706">
    <property type="entry name" value="Cyclic-di-GMP_PDE-like"/>
</dbReference>
<dbReference type="SUPFAM" id="SSF55073">
    <property type="entry name" value="Nucleotide cyclase"/>
    <property type="match status" value="1"/>
</dbReference>
<dbReference type="SMART" id="SM00091">
    <property type="entry name" value="PAS"/>
    <property type="match status" value="1"/>
</dbReference>
<keyword evidence="5" id="KW-1185">Reference proteome</keyword>
<sequence>MSKNPEQALRLMIVDDSVEDAEAIVSALRNSGVAVRPLRPASAQELAGMLGEQKIDLVLAAQQARDIPFADAMQAVAASGKDIPVVAVSNGIDDAGLHEVQSAGARNIALRHKPQQLLATVKREWEDLEGRRALRRLEARVRETERRCDTLIESSRDPIAYVHQGMHIRANSAYLEMFGYESFEDLEGMSLLDLVAPQHVNGFRELLKDLAKGEPPPARYDLEARDADGTGFPASMEFAPAMYEGEACQQVIFRRQEHEIDADLAQELEELRQRDQVTGLLNRPTFLHMLEDTVADAAQNKAQHGLLLLEPDHYQRLLHEIGLDAADAMLAAMAERLQAAIGEDAVAARFAEHSLAVLMRGSDYARTTALAERIREAFASHVFQIGNRSSVITASIGGVQIGEKIASVTQVLAKANQGVQSSIGVGGNRFEIFDPSAVDRAEEEHVQAWVTRLRDALDQEGFVLHYQPVISLQGDTGAVYETFLRLDAGDGELVKPLSFLQIAEEHGLLWEIDRYVVGHTIAAIGQRISAGKPTALLVKVSQASLDDDSLVRYIGEQLNAHGVPGEYLVLQLPEAKVFTHLKAAQDFAAAIGKLDCRIALEQFGAGLDSFQLLTHLKPNLLKIDRSFMEDLPKNAANQDRIREIATKARELGIRTIAEFVSDAASMSILFSAGVDYVEGEFLAGSGPEMNYDFE</sequence>
<dbReference type="InterPro" id="IPR000014">
    <property type="entry name" value="PAS"/>
</dbReference>
<dbReference type="InterPro" id="IPR043128">
    <property type="entry name" value="Rev_trsase/Diguanyl_cyclase"/>
</dbReference>
<dbReference type="EMBL" id="BAAAZU010000029">
    <property type="protein sequence ID" value="GAA3930789.1"/>
    <property type="molecule type" value="Genomic_DNA"/>
</dbReference>
<dbReference type="Gene3D" id="3.40.50.2300">
    <property type="match status" value="1"/>
</dbReference>
<dbReference type="PROSITE" id="PS50883">
    <property type="entry name" value="EAL"/>
    <property type="match status" value="1"/>
</dbReference>
<dbReference type="InterPro" id="IPR001633">
    <property type="entry name" value="EAL_dom"/>
</dbReference>
<dbReference type="CDD" id="cd00156">
    <property type="entry name" value="REC"/>
    <property type="match status" value="1"/>
</dbReference>
<dbReference type="PROSITE" id="PS50112">
    <property type="entry name" value="PAS"/>
    <property type="match status" value="1"/>
</dbReference>
<dbReference type="NCBIfam" id="TIGR00229">
    <property type="entry name" value="sensory_box"/>
    <property type="match status" value="1"/>
</dbReference>
<reference evidence="5" key="1">
    <citation type="journal article" date="2019" name="Int. J. Syst. Evol. Microbiol.">
        <title>The Global Catalogue of Microorganisms (GCM) 10K type strain sequencing project: providing services to taxonomists for standard genome sequencing and annotation.</title>
        <authorList>
            <consortium name="The Broad Institute Genomics Platform"/>
            <consortium name="The Broad Institute Genome Sequencing Center for Infectious Disease"/>
            <person name="Wu L."/>
            <person name="Ma J."/>
        </authorList>
    </citation>
    <scope>NUCLEOTIDE SEQUENCE [LARGE SCALE GENOMIC DNA]</scope>
    <source>
        <strain evidence="5">JCM 16916</strain>
    </source>
</reference>